<evidence type="ECO:0000313" key="3">
    <source>
        <dbReference type="Proteomes" id="UP000283260"/>
    </source>
</evidence>
<keyword evidence="1" id="KW-1133">Transmembrane helix</keyword>
<organism evidence="2 3">
    <name type="scientific">Pseudomonas frederiksbergensis</name>
    <dbReference type="NCBI Taxonomy" id="104087"/>
    <lineage>
        <taxon>Bacteria</taxon>
        <taxon>Pseudomonadati</taxon>
        <taxon>Pseudomonadota</taxon>
        <taxon>Gammaproteobacteria</taxon>
        <taxon>Pseudomonadales</taxon>
        <taxon>Pseudomonadaceae</taxon>
        <taxon>Pseudomonas</taxon>
    </lineage>
</organism>
<proteinExistence type="predicted"/>
<evidence type="ECO:0000256" key="1">
    <source>
        <dbReference type="SAM" id="Phobius"/>
    </source>
</evidence>
<keyword evidence="1" id="KW-0472">Membrane</keyword>
<protein>
    <recommendedName>
        <fullName evidence="4">DUF3325 domain-containing protein</fullName>
    </recommendedName>
</protein>
<sequence length="103" mass="11117">MADGLSSLMVLILQGVGLSTLALSQIVHWRKVMVGEPFPGPRALRWAALLALTLGLVLSQAVLGVAMGTVFWFLALVPCGMVVTLLLCWRGSWLRGLGRLFRA</sequence>
<name>A0A423JDL8_9PSED</name>
<reference evidence="2 3" key="1">
    <citation type="submission" date="2016-10" db="EMBL/GenBank/DDBJ databases">
        <title>Comparative genome analysis of multiple Pseudomonas spp. focuses on biocontrol and plant growth promoting traits.</title>
        <authorList>
            <person name="Tao X.-Y."/>
            <person name="Taylor C.G."/>
        </authorList>
    </citation>
    <scope>NUCLEOTIDE SEQUENCE [LARGE SCALE GENOMIC DNA]</scope>
    <source>
        <strain evidence="2 3">94G2</strain>
    </source>
</reference>
<dbReference type="Proteomes" id="UP000283260">
    <property type="component" value="Unassembled WGS sequence"/>
</dbReference>
<dbReference type="EMBL" id="MOBL01000004">
    <property type="protein sequence ID" value="RON35816.1"/>
    <property type="molecule type" value="Genomic_DNA"/>
</dbReference>
<evidence type="ECO:0008006" key="4">
    <source>
        <dbReference type="Google" id="ProtNLM"/>
    </source>
</evidence>
<dbReference type="Pfam" id="PF11804">
    <property type="entry name" value="DUF3325"/>
    <property type="match status" value="1"/>
</dbReference>
<dbReference type="RefSeq" id="WP_123494990.1">
    <property type="nucleotide sequence ID" value="NZ_JBNDJZ010000001.1"/>
</dbReference>
<comment type="caution">
    <text evidence="2">The sequence shown here is derived from an EMBL/GenBank/DDBJ whole genome shotgun (WGS) entry which is preliminary data.</text>
</comment>
<feature type="transmembrane region" description="Helical" evidence="1">
    <location>
        <begin position="43"/>
        <end position="63"/>
    </location>
</feature>
<accession>A0A423JDL8</accession>
<feature type="transmembrane region" description="Helical" evidence="1">
    <location>
        <begin position="6"/>
        <end position="23"/>
    </location>
</feature>
<dbReference type="AlphaFoldDB" id="A0A423JDL8"/>
<evidence type="ECO:0000313" key="2">
    <source>
        <dbReference type="EMBL" id="RON35816.1"/>
    </source>
</evidence>
<feature type="transmembrane region" description="Helical" evidence="1">
    <location>
        <begin position="69"/>
        <end position="89"/>
    </location>
</feature>
<keyword evidence="1" id="KW-0812">Transmembrane</keyword>
<gene>
    <name evidence="2" type="ORF">BK661_05545</name>
</gene>
<dbReference type="InterPro" id="IPR021762">
    <property type="entry name" value="DUF3325"/>
</dbReference>